<comment type="caution">
    <text evidence="1">The sequence shown here is derived from an EMBL/GenBank/DDBJ whole genome shotgun (WGS) entry which is preliminary data.</text>
</comment>
<dbReference type="Pfam" id="PF10294">
    <property type="entry name" value="Methyltransf_16"/>
    <property type="match status" value="1"/>
</dbReference>
<dbReference type="SUPFAM" id="SSF53335">
    <property type="entry name" value="S-adenosyl-L-methionine-dependent methyltransferases"/>
    <property type="match status" value="1"/>
</dbReference>
<proteinExistence type="predicted"/>
<sequence>MSQPLNTENRSDRPRFYQPIHCNDLVLREYEGLGHLHGGVCWTAGHVLALTLHRHYHHVVHKSTVELGAGCGAAGLTCAKLGAFRVVLTDKHREILQGLRASALANELRTVKCAYLSWSGDLPREVADETVDLVVAADALYSLPGTGSFLAACLAIAKKSPKVKILVCIEERWSTLECVDVIKLQDWTVKEVFTVHAEDLRRANESLKRSQHHVVDLRKSGDAKFRLYELTAPPQLVKRAMDAEKKAATGLRTDSFINKRQ</sequence>
<dbReference type="EMBL" id="JBBJCI010000427">
    <property type="protein sequence ID" value="KAK7230562.1"/>
    <property type="molecule type" value="Genomic_DNA"/>
</dbReference>
<keyword evidence="1" id="KW-0489">Methyltransferase</keyword>
<name>A0ABR1FGU4_AURAN</name>
<dbReference type="GO" id="GO:0032259">
    <property type="term" value="P:methylation"/>
    <property type="evidence" value="ECO:0007669"/>
    <property type="project" value="UniProtKB-KW"/>
</dbReference>
<gene>
    <name evidence="1" type="ORF">SO694_00079047</name>
</gene>
<evidence type="ECO:0000313" key="1">
    <source>
        <dbReference type="EMBL" id="KAK7230562.1"/>
    </source>
</evidence>
<evidence type="ECO:0000313" key="2">
    <source>
        <dbReference type="Proteomes" id="UP001363151"/>
    </source>
</evidence>
<dbReference type="Gene3D" id="3.40.50.150">
    <property type="entry name" value="Vaccinia Virus protein VP39"/>
    <property type="match status" value="1"/>
</dbReference>
<keyword evidence="1" id="KW-0808">Transferase</keyword>
<dbReference type="GO" id="GO:0008168">
    <property type="term" value="F:methyltransferase activity"/>
    <property type="evidence" value="ECO:0007669"/>
    <property type="project" value="UniProtKB-KW"/>
</dbReference>
<dbReference type="InterPro" id="IPR019410">
    <property type="entry name" value="Methyltransf_16"/>
</dbReference>
<organism evidence="1 2">
    <name type="scientific">Aureococcus anophagefferens</name>
    <name type="common">Harmful bloom alga</name>
    <dbReference type="NCBI Taxonomy" id="44056"/>
    <lineage>
        <taxon>Eukaryota</taxon>
        <taxon>Sar</taxon>
        <taxon>Stramenopiles</taxon>
        <taxon>Ochrophyta</taxon>
        <taxon>Pelagophyceae</taxon>
        <taxon>Pelagomonadales</taxon>
        <taxon>Pelagomonadaceae</taxon>
        <taxon>Aureococcus</taxon>
    </lineage>
</organism>
<dbReference type="Proteomes" id="UP001363151">
    <property type="component" value="Unassembled WGS sequence"/>
</dbReference>
<protein>
    <submittedName>
        <fullName evidence="1">Lysine methyltransferase</fullName>
    </submittedName>
</protein>
<dbReference type="InterPro" id="IPR029063">
    <property type="entry name" value="SAM-dependent_MTases_sf"/>
</dbReference>
<reference evidence="1 2" key="1">
    <citation type="submission" date="2024-03" db="EMBL/GenBank/DDBJ databases">
        <title>Aureococcus anophagefferens CCMP1851 and Kratosvirus quantuckense: Draft genome of a second virus-susceptible host strain in the model system.</title>
        <authorList>
            <person name="Chase E."/>
            <person name="Truchon A.R."/>
            <person name="Schepens W."/>
            <person name="Wilhelm S.W."/>
        </authorList>
    </citation>
    <scope>NUCLEOTIDE SEQUENCE [LARGE SCALE GENOMIC DNA]</scope>
    <source>
        <strain evidence="1 2">CCMP1851</strain>
    </source>
</reference>
<dbReference type="CDD" id="cd02440">
    <property type="entry name" value="AdoMet_MTases"/>
    <property type="match status" value="1"/>
</dbReference>
<accession>A0ABR1FGU4</accession>
<keyword evidence="2" id="KW-1185">Reference proteome</keyword>
<dbReference type="PANTHER" id="PTHR14614">
    <property type="entry name" value="HEPATOCELLULAR CARCINOMA-ASSOCIATED ANTIGEN"/>
    <property type="match status" value="1"/>
</dbReference>